<keyword evidence="4" id="KW-0808">Transferase</keyword>
<keyword evidence="12" id="KW-0675">Receptor</keyword>
<accession>A0A2K1IED6</accession>
<dbReference type="EnsemblPlants" id="Pp3c25_9800V3.1">
    <property type="protein sequence ID" value="PAC:32979368.CDS.1"/>
    <property type="gene ID" value="Pp3c25_9800"/>
</dbReference>
<dbReference type="FunCoup" id="A0A2K1IED6">
    <property type="interactions" value="92"/>
</dbReference>
<dbReference type="OrthoDB" id="122279at2759"/>
<dbReference type="PROSITE" id="PS00108">
    <property type="entry name" value="PROTEIN_KINASE_ST"/>
    <property type="match status" value="1"/>
</dbReference>
<dbReference type="EnsemblPlants" id="Pp3c25_9800V3.5">
    <property type="protein sequence ID" value="PAC:32979372.CDS.1"/>
    <property type="gene ID" value="Pp3c25_9800"/>
</dbReference>
<reference evidence="21" key="3">
    <citation type="submission" date="2020-12" db="UniProtKB">
        <authorList>
            <consortium name="EnsemblPlants"/>
        </authorList>
    </citation>
    <scope>IDENTIFICATION</scope>
</reference>
<dbReference type="PROSITE" id="PS00107">
    <property type="entry name" value="PROTEIN_KINASE_ATP"/>
    <property type="match status" value="1"/>
</dbReference>
<keyword evidence="13" id="KW-0325">Glycoprotein</keyword>
<comment type="catalytic activity">
    <reaction evidence="14">
        <text>L-threonyl-[protein] + ATP = O-phospho-L-threonyl-[protein] + ADP + H(+)</text>
        <dbReference type="Rhea" id="RHEA:46608"/>
        <dbReference type="Rhea" id="RHEA-COMP:11060"/>
        <dbReference type="Rhea" id="RHEA-COMP:11605"/>
        <dbReference type="ChEBI" id="CHEBI:15378"/>
        <dbReference type="ChEBI" id="CHEBI:30013"/>
        <dbReference type="ChEBI" id="CHEBI:30616"/>
        <dbReference type="ChEBI" id="CHEBI:61977"/>
        <dbReference type="ChEBI" id="CHEBI:456216"/>
        <dbReference type="EC" id="2.7.11.1"/>
    </reaction>
</comment>
<dbReference type="Gramene" id="Pp3c25_9800V3.3">
    <property type="protein sequence ID" value="PAC:32979370.CDS.1"/>
    <property type="gene ID" value="Pp3c25_9800"/>
</dbReference>
<dbReference type="PaxDb" id="3218-PP1S50_1V6.1"/>
<evidence type="ECO:0000313" key="22">
    <source>
        <dbReference type="Proteomes" id="UP000006727"/>
    </source>
</evidence>
<evidence type="ECO:0000256" key="9">
    <source>
        <dbReference type="ARBA" id="ARBA00022840"/>
    </source>
</evidence>
<evidence type="ECO:0000256" key="3">
    <source>
        <dbReference type="ARBA" id="ARBA00022527"/>
    </source>
</evidence>
<evidence type="ECO:0000256" key="16">
    <source>
        <dbReference type="PROSITE-ProRule" id="PRU10141"/>
    </source>
</evidence>
<proteinExistence type="predicted"/>
<feature type="binding site" evidence="16">
    <location>
        <position position="353"/>
    </location>
    <ligand>
        <name>ATP</name>
        <dbReference type="ChEBI" id="CHEBI:30616"/>
    </ligand>
</feature>
<dbReference type="Gene3D" id="3.30.200.20">
    <property type="entry name" value="Phosphorylase Kinase, domain 1"/>
    <property type="match status" value="1"/>
</dbReference>
<evidence type="ECO:0000256" key="13">
    <source>
        <dbReference type="ARBA" id="ARBA00023180"/>
    </source>
</evidence>
<evidence type="ECO:0000256" key="2">
    <source>
        <dbReference type="ARBA" id="ARBA00012513"/>
    </source>
</evidence>
<dbReference type="FunFam" id="1.10.510.10:FF:000287">
    <property type="entry name" value="probable LRR receptor-like serine/threonine-protein kinase RKF3"/>
    <property type="match status" value="1"/>
</dbReference>
<evidence type="ECO:0000256" key="5">
    <source>
        <dbReference type="ARBA" id="ARBA00022692"/>
    </source>
</evidence>
<dbReference type="InterPro" id="IPR000719">
    <property type="entry name" value="Prot_kinase_dom"/>
</dbReference>
<dbReference type="EnsemblPlants" id="Pp3c25_9800V3.2">
    <property type="protein sequence ID" value="PAC:32979369.CDS.1"/>
    <property type="gene ID" value="Pp3c25_9800"/>
</dbReference>
<dbReference type="RefSeq" id="XP_024365094.1">
    <property type="nucleotide sequence ID" value="XM_024509326.2"/>
</dbReference>
<dbReference type="InterPro" id="IPR043891">
    <property type="entry name" value="SPARK"/>
</dbReference>
<evidence type="ECO:0000256" key="12">
    <source>
        <dbReference type="ARBA" id="ARBA00023170"/>
    </source>
</evidence>
<evidence type="ECO:0000256" key="1">
    <source>
        <dbReference type="ARBA" id="ARBA00004479"/>
    </source>
</evidence>
<keyword evidence="3" id="KW-0723">Serine/threonine-protein kinase</keyword>
<feature type="domain" description="Protein kinase" evidence="19">
    <location>
        <begin position="325"/>
        <end position="649"/>
    </location>
</feature>
<evidence type="ECO:0000256" key="11">
    <source>
        <dbReference type="ARBA" id="ARBA00023136"/>
    </source>
</evidence>
<dbReference type="FunFam" id="3.30.200.20:FF:000162">
    <property type="entry name" value="Adenine nucleotide alpha hydrolase-like domain kinase"/>
    <property type="match status" value="1"/>
</dbReference>
<dbReference type="SMART" id="SM00220">
    <property type="entry name" value="S_TKc"/>
    <property type="match status" value="1"/>
</dbReference>
<evidence type="ECO:0000256" key="6">
    <source>
        <dbReference type="ARBA" id="ARBA00022729"/>
    </source>
</evidence>
<evidence type="ECO:0000256" key="8">
    <source>
        <dbReference type="ARBA" id="ARBA00022777"/>
    </source>
</evidence>
<dbReference type="SUPFAM" id="SSF56112">
    <property type="entry name" value="Protein kinase-like (PK-like)"/>
    <property type="match status" value="1"/>
</dbReference>
<reference evidence="20 22" key="2">
    <citation type="journal article" date="2018" name="Plant J.">
        <title>The Physcomitrella patens chromosome-scale assembly reveals moss genome structure and evolution.</title>
        <authorList>
            <person name="Lang D."/>
            <person name="Ullrich K.K."/>
            <person name="Murat F."/>
            <person name="Fuchs J."/>
            <person name="Jenkins J."/>
            <person name="Haas F.B."/>
            <person name="Piednoel M."/>
            <person name="Gundlach H."/>
            <person name="Van Bel M."/>
            <person name="Meyberg R."/>
            <person name="Vives C."/>
            <person name="Morata J."/>
            <person name="Symeonidi A."/>
            <person name="Hiss M."/>
            <person name="Muchero W."/>
            <person name="Kamisugi Y."/>
            <person name="Saleh O."/>
            <person name="Blanc G."/>
            <person name="Decker E.L."/>
            <person name="van Gessel N."/>
            <person name="Grimwood J."/>
            <person name="Hayes R.D."/>
            <person name="Graham S.W."/>
            <person name="Gunter L.E."/>
            <person name="McDaniel S.F."/>
            <person name="Hoernstein S.N.W."/>
            <person name="Larsson A."/>
            <person name="Li F.W."/>
            <person name="Perroud P.F."/>
            <person name="Phillips J."/>
            <person name="Ranjan P."/>
            <person name="Rokshar D.S."/>
            <person name="Rothfels C.J."/>
            <person name="Schneider L."/>
            <person name="Shu S."/>
            <person name="Stevenson D.W."/>
            <person name="Thummler F."/>
            <person name="Tillich M."/>
            <person name="Villarreal Aguilar J.C."/>
            <person name="Widiez T."/>
            <person name="Wong G.K."/>
            <person name="Wymore A."/>
            <person name="Zhang Y."/>
            <person name="Zimmer A.D."/>
            <person name="Quatrano R.S."/>
            <person name="Mayer K.F.X."/>
            <person name="Goodstein D."/>
            <person name="Casacuberta J.M."/>
            <person name="Vandepoele K."/>
            <person name="Reski R."/>
            <person name="Cuming A.C."/>
            <person name="Tuskan G.A."/>
            <person name="Maumus F."/>
            <person name="Salse J."/>
            <person name="Schmutz J."/>
            <person name="Rensing S.A."/>
        </authorList>
    </citation>
    <scope>NUCLEOTIDE SEQUENCE [LARGE SCALE GENOMIC DNA]</scope>
    <source>
        <strain evidence="21 22">cv. Gransden 2004</strain>
    </source>
</reference>
<keyword evidence="8" id="KW-0418">Kinase</keyword>
<dbReference type="GO" id="GO:0005524">
    <property type="term" value="F:ATP binding"/>
    <property type="evidence" value="ECO:0007669"/>
    <property type="project" value="UniProtKB-UniRule"/>
</dbReference>
<feature type="chain" id="PRO_5043157917" description="non-specific serine/threonine protein kinase" evidence="18">
    <location>
        <begin position="24"/>
        <end position="649"/>
    </location>
</feature>
<keyword evidence="10 17" id="KW-1133">Transmembrane helix</keyword>
<evidence type="ECO:0000256" key="14">
    <source>
        <dbReference type="ARBA" id="ARBA00047899"/>
    </source>
</evidence>
<dbReference type="OMA" id="QNCCVSL"/>
<keyword evidence="11 17" id="KW-0472">Membrane</keyword>
<dbReference type="CDD" id="cd14066">
    <property type="entry name" value="STKc_IRAK"/>
    <property type="match status" value="1"/>
</dbReference>
<keyword evidence="9 16" id="KW-0067">ATP-binding</keyword>
<dbReference type="Gramene" id="Pp3c25_9800V3.5">
    <property type="protein sequence ID" value="PAC:32979372.CDS.1"/>
    <property type="gene ID" value="Pp3c25_9800"/>
</dbReference>
<dbReference type="RefSeq" id="XP_073387342.1">
    <property type="nucleotide sequence ID" value="XM_073531241.1"/>
</dbReference>
<dbReference type="GO" id="GO:0004672">
    <property type="term" value="F:protein kinase activity"/>
    <property type="evidence" value="ECO:0000318"/>
    <property type="project" value="GO_Central"/>
</dbReference>
<dbReference type="InterPro" id="IPR011009">
    <property type="entry name" value="Kinase-like_dom_sf"/>
</dbReference>
<dbReference type="InterPro" id="IPR017441">
    <property type="entry name" value="Protein_kinase_ATP_BS"/>
</dbReference>
<dbReference type="KEGG" id="ppp:112277229"/>
<dbReference type="Gramene" id="Pp3c25_9800V3.4">
    <property type="protein sequence ID" value="PAC:32979371.CDS.1"/>
    <property type="gene ID" value="Pp3c25_9800"/>
</dbReference>
<dbReference type="EnsemblPlants" id="Pp3c25_9800V3.3">
    <property type="protein sequence ID" value="PAC:32979370.CDS.1"/>
    <property type="gene ID" value="Pp3c25_9800"/>
</dbReference>
<reference evidence="20 22" key="1">
    <citation type="journal article" date="2008" name="Science">
        <title>The Physcomitrella genome reveals evolutionary insights into the conquest of land by plants.</title>
        <authorList>
            <person name="Rensing S."/>
            <person name="Lang D."/>
            <person name="Zimmer A."/>
            <person name="Terry A."/>
            <person name="Salamov A."/>
            <person name="Shapiro H."/>
            <person name="Nishiyama T."/>
            <person name="Perroud P.-F."/>
            <person name="Lindquist E."/>
            <person name="Kamisugi Y."/>
            <person name="Tanahashi T."/>
            <person name="Sakakibara K."/>
            <person name="Fujita T."/>
            <person name="Oishi K."/>
            <person name="Shin-I T."/>
            <person name="Kuroki Y."/>
            <person name="Toyoda A."/>
            <person name="Suzuki Y."/>
            <person name="Hashimoto A."/>
            <person name="Yamaguchi K."/>
            <person name="Sugano A."/>
            <person name="Kohara Y."/>
            <person name="Fujiyama A."/>
            <person name="Anterola A."/>
            <person name="Aoki S."/>
            <person name="Ashton N."/>
            <person name="Barbazuk W.B."/>
            <person name="Barker E."/>
            <person name="Bennetzen J."/>
            <person name="Bezanilla M."/>
            <person name="Blankenship R."/>
            <person name="Cho S.H."/>
            <person name="Dutcher S."/>
            <person name="Estelle M."/>
            <person name="Fawcett J.A."/>
            <person name="Gundlach H."/>
            <person name="Hanada K."/>
            <person name="Heyl A."/>
            <person name="Hicks K.A."/>
            <person name="Hugh J."/>
            <person name="Lohr M."/>
            <person name="Mayer K."/>
            <person name="Melkozernov A."/>
            <person name="Murata T."/>
            <person name="Nelson D."/>
            <person name="Pils B."/>
            <person name="Prigge M."/>
            <person name="Reiss B."/>
            <person name="Renner T."/>
            <person name="Rombauts S."/>
            <person name="Rushton P."/>
            <person name="Sanderfoot A."/>
            <person name="Schween G."/>
            <person name="Shiu S.-H."/>
            <person name="Stueber K."/>
            <person name="Theodoulou F.L."/>
            <person name="Tu H."/>
            <person name="Van de Peer Y."/>
            <person name="Verrier P.J."/>
            <person name="Waters E."/>
            <person name="Wood A."/>
            <person name="Yang L."/>
            <person name="Cove D."/>
            <person name="Cuming A."/>
            <person name="Hasebe M."/>
            <person name="Lucas S."/>
            <person name="Mishler D.B."/>
            <person name="Reski R."/>
            <person name="Grigoriev I."/>
            <person name="Quatrano R.S."/>
            <person name="Boore J.L."/>
        </authorList>
    </citation>
    <scope>NUCLEOTIDE SEQUENCE [LARGE SCALE GENOMIC DNA]</scope>
    <source>
        <strain evidence="21 22">cv. Gransden 2004</strain>
    </source>
</reference>
<dbReference type="Pfam" id="PF07714">
    <property type="entry name" value="PK_Tyr_Ser-Thr"/>
    <property type="match status" value="1"/>
</dbReference>
<dbReference type="EnsemblPlants" id="Pp3c25_9800V3.4">
    <property type="protein sequence ID" value="PAC:32979371.CDS.1"/>
    <property type="gene ID" value="Pp3c25_9800"/>
</dbReference>
<dbReference type="InterPro" id="IPR001245">
    <property type="entry name" value="Ser-Thr/Tyr_kinase_cat_dom"/>
</dbReference>
<dbReference type="EC" id="2.7.11.1" evidence="2"/>
<evidence type="ECO:0000256" key="10">
    <source>
        <dbReference type="ARBA" id="ARBA00022989"/>
    </source>
</evidence>
<evidence type="ECO:0000256" key="15">
    <source>
        <dbReference type="ARBA" id="ARBA00048679"/>
    </source>
</evidence>
<evidence type="ECO:0000256" key="18">
    <source>
        <dbReference type="SAM" id="SignalP"/>
    </source>
</evidence>
<dbReference type="Proteomes" id="UP000006727">
    <property type="component" value="Chromosome 25"/>
</dbReference>
<dbReference type="STRING" id="3218.A0A2K1IED6"/>
<keyword evidence="22" id="KW-1185">Reference proteome</keyword>
<evidence type="ECO:0000256" key="7">
    <source>
        <dbReference type="ARBA" id="ARBA00022741"/>
    </source>
</evidence>
<feature type="signal peptide" evidence="18">
    <location>
        <begin position="1"/>
        <end position="23"/>
    </location>
</feature>
<dbReference type="AlphaFoldDB" id="A0A2K1IED6"/>
<dbReference type="GO" id="GO:0016020">
    <property type="term" value="C:membrane"/>
    <property type="evidence" value="ECO:0007669"/>
    <property type="project" value="UniProtKB-SubCell"/>
</dbReference>
<dbReference type="RefSeq" id="XP_024365090.1">
    <property type="nucleotide sequence ID" value="XM_024509322.2"/>
</dbReference>
<name>A0A2K1IED6_PHYPA</name>
<organism evidence="20">
    <name type="scientific">Physcomitrium patens</name>
    <name type="common">Spreading-leaved earth moss</name>
    <name type="synonym">Physcomitrella patens</name>
    <dbReference type="NCBI Taxonomy" id="3218"/>
    <lineage>
        <taxon>Eukaryota</taxon>
        <taxon>Viridiplantae</taxon>
        <taxon>Streptophyta</taxon>
        <taxon>Embryophyta</taxon>
        <taxon>Bryophyta</taxon>
        <taxon>Bryophytina</taxon>
        <taxon>Bryopsida</taxon>
        <taxon>Funariidae</taxon>
        <taxon>Funariales</taxon>
        <taxon>Funariaceae</taxon>
        <taxon>Physcomitrium</taxon>
    </lineage>
</organism>
<protein>
    <recommendedName>
        <fullName evidence="2">non-specific serine/threonine protein kinase</fullName>
        <ecNumber evidence="2">2.7.11.1</ecNumber>
    </recommendedName>
</protein>
<comment type="subcellular location">
    <subcellularLocation>
        <location evidence="1">Membrane</location>
        <topology evidence="1">Single-pass type I membrane protein</topology>
    </subcellularLocation>
</comment>
<dbReference type="PANTHER" id="PTHR47989">
    <property type="entry name" value="OS01G0750732 PROTEIN"/>
    <property type="match status" value="1"/>
</dbReference>
<dbReference type="PROSITE" id="PS50011">
    <property type="entry name" value="PROTEIN_KINASE_DOM"/>
    <property type="match status" value="1"/>
</dbReference>
<dbReference type="PANTHER" id="PTHR47989:SF62">
    <property type="entry name" value="OS05G0423500 PROTEIN"/>
    <property type="match status" value="1"/>
</dbReference>
<evidence type="ECO:0000259" key="19">
    <source>
        <dbReference type="PROSITE" id="PS50011"/>
    </source>
</evidence>
<keyword evidence="6 18" id="KW-0732">Signal</keyword>
<evidence type="ECO:0000256" key="4">
    <source>
        <dbReference type="ARBA" id="ARBA00022679"/>
    </source>
</evidence>
<dbReference type="GO" id="GO:0004674">
    <property type="term" value="F:protein serine/threonine kinase activity"/>
    <property type="evidence" value="ECO:0007669"/>
    <property type="project" value="UniProtKB-KW"/>
</dbReference>
<evidence type="ECO:0000313" key="20">
    <source>
        <dbReference type="EMBL" id="PNR27641.1"/>
    </source>
</evidence>
<comment type="catalytic activity">
    <reaction evidence="15">
        <text>L-seryl-[protein] + ATP = O-phospho-L-seryl-[protein] + ADP + H(+)</text>
        <dbReference type="Rhea" id="RHEA:17989"/>
        <dbReference type="Rhea" id="RHEA-COMP:9863"/>
        <dbReference type="Rhea" id="RHEA-COMP:11604"/>
        <dbReference type="ChEBI" id="CHEBI:15378"/>
        <dbReference type="ChEBI" id="CHEBI:29999"/>
        <dbReference type="ChEBI" id="CHEBI:30616"/>
        <dbReference type="ChEBI" id="CHEBI:83421"/>
        <dbReference type="ChEBI" id="CHEBI:456216"/>
        <dbReference type="EC" id="2.7.11.1"/>
    </reaction>
</comment>
<dbReference type="Pfam" id="PF19160">
    <property type="entry name" value="SPARK"/>
    <property type="match status" value="1"/>
</dbReference>
<evidence type="ECO:0000313" key="21">
    <source>
        <dbReference type="EnsemblPlants" id="PAC:32979368.CDS.1"/>
    </source>
</evidence>
<dbReference type="Gramene" id="Pp3c25_9800V3.2">
    <property type="protein sequence ID" value="PAC:32979369.CDS.1"/>
    <property type="gene ID" value="Pp3c25_9800"/>
</dbReference>
<feature type="transmembrane region" description="Helical" evidence="17">
    <location>
        <begin position="258"/>
        <end position="283"/>
    </location>
</feature>
<keyword evidence="5 17" id="KW-0812">Transmembrane</keyword>
<evidence type="ECO:0000256" key="17">
    <source>
        <dbReference type="SAM" id="Phobius"/>
    </source>
</evidence>
<dbReference type="EMBL" id="ABEU02000025">
    <property type="protein sequence ID" value="PNR27641.1"/>
    <property type="molecule type" value="Genomic_DNA"/>
</dbReference>
<dbReference type="RefSeq" id="XP_073387341.1">
    <property type="nucleotide sequence ID" value="XM_073531240.1"/>
</dbReference>
<keyword evidence="7 16" id="KW-0547">Nucleotide-binding</keyword>
<sequence>MGFGGICLAIFIILCDLWHMHLATLQPIVGRGAEDITTLPIVIESHGRKMLQDDEVQCPLDFSILNKYTWINNECGWTQNTSTCCIAVLSGMGLSLSKYLRETELFELEDATTTDVCLNNFQFQLRQIGVQRDVVTECFKRPNPLDFESSMFIRSPSLCQGIQTVDDFRKTVGQTAIENSCKSDLGNHDQCTLCVNDMHIVIDKLVKINASKSSECFDFVLIYAAGVVNIDGPWDRGTAYCILAVASGVPSASKKVKLGLYVGLGALGAGVTSLAVGGAFWYWSMRRRAAIHRKFVDRNSKILKSNASSLVWYEWSKLKAATHGFTQEYLLGEGGYGSVYKGELKDGRMIAVKRFRNCMSEGDVDFLNEVEVISKVKHRHLLVLHGCCVATSNNEGHQRMLVYDYMRHGSLADYLFNKNNPVLEWPERRQIGIGMAKGLAYLHAEVVPHIIHRDIKPSNILLDEHFHARVADFGLAKLTPENETHFTTHIVGTHGYVAPEYALYGQLTGKSDVYSFGVCLLELLSGRPALAESKENPNLCLVTDWAWWLVKEGRTMDVVDVNIRHKGPQDVMQRFVMVGILCAHVLVDFRPSMTEALRMLEGDTDIPEIPDRPLPLNFDMLDLESNSYCNSAQFTPSREGSISKSELLR</sequence>
<dbReference type="InterPro" id="IPR008271">
    <property type="entry name" value="Ser/Thr_kinase_AS"/>
</dbReference>
<dbReference type="Gramene" id="Pp3c25_9800V3.1">
    <property type="protein sequence ID" value="PAC:32979368.CDS.1"/>
    <property type="gene ID" value="Pp3c25_9800"/>
</dbReference>
<gene>
    <name evidence="21" type="primary">LOC112277229</name>
    <name evidence="20" type="ORF">PHYPA_029793</name>
</gene>
<dbReference type="GeneID" id="112277229"/>
<dbReference type="Gene3D" id="1.10.510.10">
    <property type="entry name" value="Transferase(Phosphotransferase) domain 1"/>
    <property type="match status" value="1"/>
</dbReference>